<keyword evidence="2" id="KW-1133">Transmembrane helix</keyword>
<feature type="region of interest" description="Disordered" evidence="1">
    <location>
        <begin position="197"/>
        <end position="216"/>
    </location>
</feature>
<evidence type="ECO:0000259" key="3">
    <source>
        <dbReference type="Pfam" id="PF13559"/>
    </source>
</evidence>
<dbReference type="Proteomes" id="UP001064782">
    <property type="component" value="Unassembled WGS sequence"/>
</dbReference>
<feature type="domain" description="Protein-glutamine gamma-glutamyltransferase-like C-terminal" evidence="3">
    <location>
        <begin position="122"/>
        <end position="188"/>
    </location>
</feature>
<dbReference type="Proteomes" id="UP001165663">
    <property type="component" value="Unassembled WGS sequence"/>
</dbReference>
<comment type="caution">
    <text evidence="5">The sequence shown here is derived from an EMBL/GenBank/DDBJ whole genome shotgun (WGS) entry which is preliminary data.</text>
</comment>
<keyword evidence="6" id="KW-1185">Reference proteome</keyword>
<gene>
    <name evidence="5" type="ORF">Mkiyose1413_35450</name>
    <name evidence="4" type="ORF">SRL2020028_54890</name>
</gene>
<reference evidence="5" key="1">
    <citation type="submission" date="2022-08" db="EMBL/GenBank/DDBJ databases">
        <title>Mycobacterium kiyosense sp. nov., scotochromogenic slow-glowing species isolated from respiratory specimens.</title>
        <authorList>
            <person name="Fukano H."/>
            <person name="Kazumi Y."/>
            <person name="Sakagami N."/>
            <person name="Ato M."/>
            <person name="Mitarai S."/>
            <person name="Hoshino Y."/>
        </authorList>
    </citation>
    <scope>NUCLEOTIDE SEQUENCE</scope>
    <source>
        <strain evidence="5">1413</strain>
        <strain evidence="4">SRL2020-028</strain>
    </source>
</reference>
<protein>
    <submittedName>
        <fullName evidence="5">Membrane protein</fullName>
    </submittedName>
</protein>
<evidence type="ECO:0000256" key="2">
    <source>
        <dbReference type="SAM" id="Phobius"/>
    </source>
</evidence>
<evidence type="ECO:0000256" key="1">
    <source>
        <dbReference type="SAM" id="MobiDB-lite"/>
    </source>
</evidence>
<accession>A0A9P3Q8N8</accession>
<dbReference type="AlphaFoldDB" id="A0A9P3Q8N8"/>
<dbReference type="Pfam" id="PF13559">
    <property type="entry name" value="DUF4129"/>
    <property type="match status" value="1"/>
</dbReference>
<proteinExistence type="predicted"/>
<dbReference type="EMBL" id="BRXE01000124">
    <property type="protein sequence ID" value="GLB86233.1"/>
    <property type="molecule type" value="Genomic_DNA"/>
</dbReference>
<sequence>MPAIDIDRDAAHEAAQRELSKPIYPKHSLTQEIFAKITEFLFRVLQRTSSVPGGWFTVTVLSILVAAGVAAAIYVARRTIRTKRGGDYELFDAGQLTAAQHRATAESFAAEGNWTAAIRHRLRAVARELEETGVLTAVPGRTANELATDAAAALPRLSGELSQAATAFNDVTYGERPGTQAAYQMIADLDDHLRSRSAVSSTVQQPAATNSWAQIR</sequence>
<dbReference type="InterPro" id="IPR025403">
    <property type="entry name" value="TgpA-like_C"/>
</dbReference>
<evidence type="ECO:0000313" key="4">
    <source>
        <dbReference type="EMBL" id="GLB86233.1"/>
    </source>
</evidence>
<feature type="transmembrane region" description="Helical" evidence="2">
    <location>
        <begin position="55"/>
        <end position="76"/>
    </location>
</feature>
<dbReference type="GeneID" id="83632739"/>
<evidence type="ECO:0000313" key="5">
    <source>
        <dbReference type="EMBL" id="GLD31662.1"/>
    </source>
</evidence>
<name>A0A9P3Q8N8_9MYCO</name>
<keyword evidence="2" id="KW-0472">Membrane</keyword>
<evidence type="ECO:0000313" key="6">
    <source>
        <dbReference type="Proteomes" id="UP001064782"/>
    </source>
</evidence>
<keyword evidence="2" id="KW-0812">Transmembrane</keyword>
<dbReference type="RefSeq" id="WP_236978723.1">
    <property type="nucleotide sequence ID" value="NZ_BRXE01000124.1"/>
</dbReference>
<organism evidence="5 6">
    <name type="scientific">Mycobacterium kiyosense</name>
    <dbReference type="NCBI Taxonomy" id="2871094"/>
    <lineage>
        <taxon>Bacteria</taxon>
        <taxon>Bacillati</taxon>
        <taxon>Actinomycetota</taxon>
        <taxon>Actinomycetes</taxon>
        <taxon>Mycobacteriales</taxon>
        <taxon>Mycobacteriaceae</taxon>
        <taxon>Mycobacterium</taxon>
    </lineage>
</organism>
<dbReference type="EMBL" id="BRZI01000028">
    <property type="protein sequence ID" value="GLD31662.1"/>
    <property type="molecule type" value="Genomic_DNA"/>
</dbReference>